<dbReference type="Proteomes" id="UP001597114">
    <property type="component" value="Unassembled WGS sequence"/>
</dbReference>
<feature type="compositionally biased region" description="Basic and acidic residues" evidence="1">
    <location>
        <begin position="18"/>
        <end position="31"/>
    </location>
</feature>
<comment type="caution">
    <text evidence="3">The sequence shown here is derived from an EMBL/GenBank/DDBJ whole genome shotgun (WGS) entry which is preliminary data.</text>
</comment>
<organism evidence="3 4">
    <name type="scientific">Pseudonocardia yunnanensis</name>
    <dbReference type="NCBI Taxonomy" id="58107"/>
    <lineage>
        <taxon>Bacteria</taxon>
        <taxon>Bacillati</taxon>
        <taxon>Actinomycetota</taxon>
        <taxon>Actinomycetes</taxon>
        <taxon>Pseudonocardiales</taxon>
        <taxon>Pseudonocardiaceae</taxon>
        <taxon>Pseudonocardia</taxon>
    </lineage>
</organism>
<proteinExistence type="predicted"/>
<feature type="region of interest" description="Disordered" evidence="1">
    <location>
        <begin position="1"/>
        <end position="34"/>
    </location>
</feature>
<keyword evidence="2" id="KW-1133">Transmembrane helix</keyword>
<feature type="compositionally biased region" description="Basic and acidic residues" evidence="1">
    <location>
        <begin position="1"/>
        <end position="10"/>
    </location>
</feature>
<reference evidence="4" key="1">
    <citation type="journal article" date="2019" name="Int. J. Syst. Evol. Microbiol.">
        <title>The Global Catalogue of Microorganisms (GCM) 10K type strain sequencing project: providing services to taxonomists for standard genome sequencing and annotation.</title>
        <authorList>
            <consortium name="The Broad Institute Genomics Platform"/>
            <consortium name="The Broad Institute Genome Sequencing Center for Infectious Disease"/>
            <person name="Wu L."/>
            <person name="Ma J."/>
        </authorList>
    </citation>
    <scope>NUCLEOTIDE SEQUENCE [LARGE SCALE GENOMIC DNA]</scope>
    <source>
        <strain evidence="4">CCM 7043</strain>
    </source>
</reference>
<evidence type="ECO:0000256" key="2">
    <source>
        <dbReference type="SAM" id="Phobius"/>
    </source>
</evidence>
<keyword evidence="2" id="KW-0812">Transmembrane</keyword>
<evidence type="ECO:0000313" key="3">
    <source>
        <dbReference type="EMBL" id="MFD1520601.1"/>
    </source>
</evidence>
<keyword evidence="2" id="KW-0472">Membrane</keyword>
<feature type="region of interest" description="Disordered" evidence="1">
    <location>
        <begin position="174"/>
        <end position="196"/>
    </location>
</feature>
<dbReference type="RefSeq" id="WP_344730405.1">
    <property type="nucleotide sequence ID" value="NZ_BAAAUS010000066.1"/>
</dbReference>
<feature type="transmembrane region" description="Helical" evidence="2">
    <location>
        <begin position="54"/>
        <end position="74"/>
    </location>
</feature>
<accession>A0ABW4F089</accession>
<protein>
    <recommendedName>
        <fullName evidence="5">DUF5666 domain-containing protein</fullName>
    </recommendedName>
</protein>
<dbReference type="EMBL" id="JBHUCO010000026">
    <property type="protein sequence ID" value="MFD1520601.1"/>
    <property type="molecule type" value="Genomic_DNA"/>
</dbReference>
<evidence type="ECO:0008006" key="5">
    <source>
        <dbReference type="Google" id="ProtNLM"/>
    </source>
</evidence>
<keyword evidence="4" id="KW-1185">Reference proteome</keyword>
<name>A0ABW4F089_9PSEU</name>
<gene>
    <name evidence="3" type="ORF">ACFSJD_24100</name>
</gene>
<evidence type="ECO:0000313" key="4">
    <source>
        <dbReference type="Proteomes" id="UP001597114"/>
    </source>
</evidence>
<sequence length="196" mass="19062">MVSSPADDRTPMPPAGWPHDETVALRPKPTDDPAPVDDDLFAENWDKPRRTNRLTAVLVALIMAALAFAGGVAAQKAHDKGLVTASAATRARGAGVGAPGGPAAGGAGGTASPVAIGTVKSISGSTLTLTNSAGAVVTVTVPPTATVTTDGLGGLVAGVTVSVAGTNAADGTVTATSITSHRTGPDSPPRTTAGTP</sequence>
<evidence type="ECO:0000256" key="1">
    <source>
        <dbReference type="SAM" id="MobiDB-lite"/>
    </source>
</evidence>